<reference evidence="2 3" key="1">
    <citation type="journal article" date="2019" name="Int. J. Syst. Evol. Microbiol.">
        <title>The Global Catalogue of Microorganisms (GCM) 10K type strain sequencing project: providing services to taxonomists for standard genome sequencing and annotation.</title>
        <authorList>
            <consortium name="The Broad Institute Genomics Platform"/>
            <consortium name="The Broad Institute Genome Sequencing Center for Infectious Disease"/>
            <person name="Wu L."/>
            <person name="Ma J."/>
        </authorList>
    </citation>
    <scope>NUCLEOTIDE SEQUENCE [LARGE SCALE GENOMIC DNA]</scope>
    <source>
        <strain evidence="2 3">JCM 15933</strain>
    </source>
</reference>
<gene>
    <name evidence="2" type="ORF">GCM10009827_016140</name>
</gene>
<dbReference type="InterPro" id="IPR007111">
    <property type="entry name" value="NACHT_NTPase"/>
</dbReference>
<feature type="domain" description="NACHT" evidence="1">
    <location>
        <begin position="204"/>
        <end position="336"/>
    </location>
</feature>
<comment type="caution">
    <text evidence="2">The sequence shown here is derived from an EMBL/GenBank/DDBJ whole genome shotgun (WGS) entry which is preliminary data.</text>
</comment>
<organism evidence="2 3">
    <name type="scientific">Dactylosporangium maewongense</name>
    <dbReference type="NCBI Taxonomy" id="634393"/>
    <lineage>
        <taxon>Bacteria</taxon>
        <taxon>Bacillati</taxon>
        <taxon>Actinomycetota</taxon>
        <taxon>Actinomycetes</taxon>
        <taxon>Micromonosporales</taxon>
        <taxon>Micromonosporaceae</taxon>
        <taxon>Dactylosporangium</taxon>
    </lineage>
</organism>
<sequence length="1086" mass="118154">MVAVAQSASDSARQLADALDALRDPHAGALTGAQRDALKRLTDALKAQPGTVVADILSRASLRILNLDPGSGEAAAAEGLLDGYVVQPGQGRAAFDLLAAAHRERAARRSGLDLDGWIKTLERGHLGLLVDADGSRAARRGAELAALGRYCERLTHSSRTIDLLSLGVELPPIEAIELTDVTPDPSGSSSQRSVDLDLALRRHGRVLLLGAPGSGKSTMLRWLAGREAERRWSTPALIDLRALLQLRNGSLTALLDVGPEPVDTLVDIALASAPHEDRDMLAVVLRSAAADGSLLVCLDSLDETREHRHAVVAWIRRLIGRLNPGCDIVLATRTSAYAAAATLGWHEVWVAPPGAAEPLVRTILDAFAAHNRRDAGWVQTRNQWVAADLEHSPQLGDTPLLLTALTVEAARRVTSEHAPGRAKLIETIVERVAANWERGSSRIGVELPRGLHSTQVTDALRSAIQRLSWAVVVDARGVPRESIERHLTALLAREHDLATGRARALAASTVHFWDEAGIIALDERRYVTSRVRHVVEVMAARHLAELPATGRQEALAIIAAEPTTIEVLTLLAALDEHAASDVVEVAIANGNPELLFAAASGLADNANVHPESSRLIDALSAIESDDEIQNARIALHLVNLPMASTDHDRLPAIIDSLLPAAAARVWRALLSDRLNDLDATAGCMAVVLEGPPPRPQRPPHLTGLDAILFHDDTAWAFGQVVLAAARRLTNDDHELAERILNLAYSNCPRAISSAIYTELSHRGFPSDPPQKASLDWSALSAHDERFDTALERLLRYLEKPDPQRDLTTVDRRRLHQLSRLMDGLAIGEGQIGEFENVANRHEADLLTLVDALLDHGDFDRDMLAAEAASFLDEFRQNHYAWLFLTYDSPSCHLRRWEGAPLGTFIASISLLLERPLWLAVRAARVMIQVPANSRQDVAAAAARTAESRSAPRQRQVAASVALLIDTVRYLSQWRYSSDPVLRAAIMRRANAMPDRTTILIEGVQHPDVLVRAEAIEALTVEDVGQPAVADALRHAKRMPDRGTCRYCGLQFTERTTNCDKCGLALPDPRPEIERLLLSAEWALTHN</sequence>
<dbReference type="Proteomes" id="UP001501470">
    <property type="component" value="Unassembled WGS sequence"/>
</dbReference>
<name>A0ABN1ZSS4_9ACTN</name>
<dbReference type="PROSITE" id="PS50837">
    <property type="entry name" value="NACHT"/>
    <property type="match status" value="1"/>
</dbReference>
<dbReference type="InterPro" id="IPR027417">
    <property type="entry name" value="P-loop_NTPase"/>
</dbReference>
<protein>
    <recommendedName>
        <fullName evidence="1">NACHT domain-containing protein</fullName>
    </recommendedName>
</protein>
<evidence type="ECO:0000313" key="3">
    <source>
        <dbReference type="Proteomes" id="UP001501470"/>
    </source>
</evidence>
<evidence type="ECO:0000259" key="1">
    <source>
        <dbReference type="PROSITE" id="PS50837"/>
    </source>
</evidence>
<keyword evidence="3" id="KW-1185">Reference proteome</keyword>
<dbReference type="EMBL" id="BAAAQD010000002">
    <property type="protein sequence ID" value="GAA1503762.1"/>
    <property type="molecule type" value="Genomic_DNA"/>
</dbReference>
<evidence type="ECO:0000313" key="2">
    <source>
        <dbReference type="EMBL" id="GAA1503762.1"/>
    </source>
</evidence>
<dbReference type="Pfam" id="PF05729">
    <property type="entry name" value="NACHT"/>
    <property type="match status" value="1"/>
</dbReference>
<proteinExistence type="predicted"/>
<dbReference type="Gene3D" id="3.40.50.300">
    <property type="entry name" value="P-loop containing nucleotide triphosphate hydrolases"/>
    <property type="match status" value="1"/>
</dbReference>
<accession>A0ABN1ZSS4</accession>
<dbReference type="SUPFAM" id="SSF52540">
    <property type="entry name" value="P-loop containing nucleoside triphosphate hydrolases"/>
    <property type="match status" value="1"/>
</dbReference>